<proteinExistence type="predicted"/>
<dbReference type="EMBL" id="SMCO01000001">
    <property type="protein sequence ID" value="TCV90609.1"/>
    <property type="molecule type" value="Genomic_DNA"/>
</dbReference>
<organism evidence="1 2">
    <name type="scientific">Sulfurirhabdus autotrophica</name>
    <dbReference type="NCBI Taxonomy" id="1706046"/>
    <lineage>
        <taxon>Bacteria</taxon>
        <taxon>Pseudomonadati</taxon>
        <taxon>Pseudomonadota</taxon>
        <taxon>Betaproteobacteria</taxon>
        <taxon>Nitrosomonadales</taxon>
        <taxon>Sulfuricellaceae</taxon>
        <taxon>Sulfurirhabdus</taxon>
    </lineage>
</organism>
<evidence type="ECO:0000313" key="2">
    <source>
        <dbReference type="Proteomes" id="UP000295367"/>
    </source>
</evidence>
<dbReference type="RefSeq" id="WP_124947476.1">
    <property type="nucleotide sequence ID" value="NZ_BHVT01000073.1"/>
</dbReference>
<dbReference type="AlphaFoldDB" id="A0A4V2W352"/>
<keyword evidence="2" id="KW-1185">Reference proteome</keyword>
<dbReference type="Pfam" id="PF12112">
    <property type="entry name" value="DUF3579"/>
    <property type="match status" value="1"/>
</dbReference>
<sequence>MTLPADYFVISSLQEDGKKLRPGDWIERIASSLASFDANRRLRYSASVQPCIVDGEKCLVVARGLEETNPQAYEFIMQFANSNKLCMRLDRRMDERALPCEAMAS</sequence>
<reference evidence="1 2" key="1">
    <citation type="submission" date="2019-03" db="EMBL/GenBank/DDBJ databases">
        <title>Genomic Encyclopedia of Type Strains, Phase IV (KMG-IV): sequencing the most valuable type-strain genomes for metagenomic binning, comparative biology and taxonomic classification.</title>
        <authorList>
            <person name="Goeker M."/>
        </authorList>
    </citation>
    <scope>NUCLEOTIDE SEQUENCE [LARGE SCALE GENOMIC DNA]</scope>
    <source>
        <strain evidence="1 2">DSM 100309</strain>
    </source>
</reference>
<dbReference type="Gene3D" id="3.30.70.2340">
    <property type="entry name" value="Uncharacterised protein PF12112 family, DUF3579"/>
    <property type="match status" value="1"/>
</dbReference>
<dbReference type="Proteomes" id="UP000295367">
    <property type="component" value="Unassembled WGS sequence"/>
</dbReference>
<comment type="caution">
    <text evidence="1">The sequence shown here is derived from an EMBL/GenBank/DDBJ whole genome shotgun (WGS) entry which is preliminary data.</text>
</comment>
<evidence type="ECO:0000313" key="1">
    <source>
        <dbReference type="EMBL" id="TCV90609.1"/>
    </source>
</evidence>
<gene>
    <name evidence="1" type="ORF">EDC63_101583</name>
</gene>
<accession>A0A4V2W352</accession>
<name>A0A4V2W352_9PROT</name>
<protein>
    <submittedName>
        <fullName evidence="1">Uncharacterized protein DUF3579</fullName>
    </submittedName>
</protein>
<dbReference type="OrthoDB" id="9814727at2"/>
<dbReference type="InterPro" id="IPR021969">
    <property type="entry name" value="DUF3579"/>
</dbReference>